<dbReference type="RefSeq" id="WP_192373064.1">
    <property type="nucleotide sequence ID" value="NZ_CAJHIV010000001.1"/>
</dbReference>
<evidence type="ECO:0000313" key="2">
    <source>
        <dbReference type="Proteomes" id="UP000652176"/>
    </source>
</evidence>
<proteinExistence type="predicted"/>
<dbReference type="EMBL" id="JACXSS010000001">
    <property type="protein sequence ID" value="MBD9354830.1"/>
    <property type="molecule type" value="Genomic_DNA"/>
</dbReference>
<keyword evidence="2" id="KW-1185">Reference proteome</keyword>
<dbReference type="Proteomes" id="UP000652176">
    <property type="component" value="Unassembled WGS sequence"/>
</dbReference>
<accession>A0ABR9CVE4</accession>
<reference evidence="1 2" key="1">
    <citation type="submission" date="2020-09" db="EMBL/GenBank/DDBJ databases">
        <title>Methylomonas albis sp. nov. and Methylomonas fluvii sp. nov.: Two cold-adapted methanotrophs from the River Elbe and an amended description of Methylovulum psychrotolerans strain Eb1.</title>
        <authorList>
            <person name="Bussmann I.K."/>
            <person name="Klings K.-W."/>
            <person name="Warnstedt J."/>
            <person name="Hoppert M."/>
            <person name="Saborowski A."/>
            <person name="Horn F."/>
            <person name="Liebner S."/>
        </authorList>
    </citation>
    <scope>NUCLEOTIDE SEQUENCE [LARGE SCALE GENOMIC DNA]</scope>
    <source>
        <strain evidence="1 2">EbA</strain>
    </source>
</reference>
<protein>
    <submittedName>
        <fullName evidence="1">Uncharacterized protein</fullName>
    </submittedName>
</protein>
<sequence length="160" mass="18554">MDIQHITAAQKSKGCIYYLWINSIDADLGKIPPLNLSLFLNTTNNEQILIADNEFEAEIFRKLRYCAVASAHDWNFQHETDWSPLNKCKQVYLFPKNDELGERNMKLIAAEILKLDEPPIIKIVRNDEISEGDSFLDWLKTISGSNWNNTFKNQSRCYIV</sequence>
<organism evidence="1 2">
    <name type="scientific">Methylomonas albis</name>
    <dbReference type="NCBI Taxonomy" id="1854563"/>
    <lineage>
        <taxon>Bacteria</taxon>
        <taxon>Pseudomonadati</taxon>
        <taxon>Pseudomonadota</taxon>
        <taxon>Gammaproteobacteria</taxon>
        <taxon>Methylococcales</taxon>
        <taxon>Methylococcaceae</taxon>
        <taxon>Methylomonas</taxon>
    </lineage>
</organism>
<name>A0ABR9CVE4_9GAMM</name>
<comment type="caution">
    <text evidence="1">The sequence shown here is derived from an EMBL/GenBank/DDBJ whole genome shotgun (WGS) entry which is preliminary data.</text>
</comment>
<gene>
    <name evidence="1" type="ORF">IE877_02825</name>
</gene>
<evidence type="ECO:0000313" key="1">
    <source>
        <dbReference type="EMBL" id="MBD9354830.1"/>
    </source>
</evidence>